<evidence type="ECO:0000313" key="3">
    <source>
        <dbReference type="Proteomes" id="UP000266841"/>
    </source>
</evidence>
<proteinExistence type="predicted"/>
<gene>
    <name evidence="2" type="ORF">THAOC_27272</name>
</gene>
<protein>
    <submittedName>
        <fullName evidence="2">Uncharacterized protein</fullName>
    </submittedName>
</protein>
<feature type="region of interest" description="Disordered" evidence="1">
    <location>
        <begin position="1"/>
        <end position="111"/>
    </location>
</feature>
<comment type="caution">
    <text evidence="2">The sequence shown here is derived from an EMBL/GenBank/DDBJ whole genome shotgun (WGS) entry which is preliminary data.</text>
</comment>
<feature type="compositionally biased region" description="Basic and acidic residues" evidence="1">
    <location>
        <begin position="58"/>
        <end position="83"/>
    </location>
</feature>
<evidence type="ECO:0000313" key="2">
    <source>
        <dbReference type="EMBL" id="EJK53315.1"/>
    </source>
</evidence>
<reference evidence="2 3" key="1">
    <citation type="journal article" date="2012" name="Genome Biol.">
        <title>Genome and low-iron response of an oceanic diatom adapted to chronic iron limitation.</title>
        <authorList>
            <person name="Lommer M."/>
            <person name="Specht M."/>
            <person name="Roy A.S."/>
            <person name="Kraemer L."/>
            <person name="Andreson R."/>
            <person name="Gutowska M.A."/>
            <person name="Wolf J."/>
            <person name="Bergner S.V."/>
            <person name="Schilhabel M.B."/>
            <person name="Klostermeier U.C."/>
            <person name="Beiko R.G."/>
            <person name="Rosenstiel P."/>
            <person name="Hippler M."/>
            <person name="Laroche J."/>
        </authorList>
    </citation>
    <scope>NUCLEOTIDE SEQUENCE [LARGE SCALE GENOMIC DNA]</scope>
    <source>
        <strain evidence="2 3">CCMP1005</strain>
    </source>
</reference>
<accession>K0RJB7</accession>
<dbReference type="EMBL" id="AGNL01038041">
    <property type="protein sequence ID" value="EJK53315.1"/>
    <property type="molecule type" value="Genomic_DNA"/>
</dbReference>
<organism evidence="2 3">
    <name type="scientific">Thalassiosira oceanica</name>
    <name type="common">Marine diatom</name>
    <dbReference type="NCBI Taxonomy" id="159749"/>
    <lineage>
        <taxon>Eukaryota</taxon>
        <taxon>Sar</taxon>
        <taxon>Stramenopiles</taxon>
        <taxon>Ochrophyta</taxon>
        <taxon>Bacillariophyta</taxon>
        <taxon>Coscinodiscophyceae</taxon>
        <taxon>Thalassiosirophycidae</taxon>
        <taxon>Thalassiosirales</taxon>
        <taxon>Thalassiosiraceae</taxon>
        <taxon>Thalassiosira</taxon>
    </lineage>
</organism>
<sequence length="111" mass="12048">MRRAPPQRGGGGRPAVSNVRRIRAADVRERSPRVESGGSRDSRVDAPLQGRGGEGDDSAGRRLTGGEDERRRAAFREGGRRDELDGEQGEGPVQGVRNDCLLQDLRHDGYG</sequence>
<keyword evidence="3" id="KW-1185">Reference proteome</keyword>
<name>K0RJB7_THAOC</name>
<dbReference type="AlphaFoldDB" id="K0RJB7"/>
<evidence type="ECO:0000256" key="1">
    <source>
        <dbReference type="SAM" id="MobiDB-lite"/>
    </source>
</evidence>
<feature type="non-terminal residue" evidence="2">
    <location>
        <position position="111"/>
    </location>
</feature>
<dbReference type="Proteomes" id="UP000266841">
    <property type="component" value="Unassembled WGS sequence"/>
</dbReference>
<feature type="compositionally biased region" description="Basic and acidic residues" evidence="1">
    <location>
        <begin position="23"/>
        <end position="44"/>
    </location>
</feature>